<proteinExistence type="predicted"/>
<dbReference type="AlphaFoldDB" id="A0A851HT31"/>
<accession>A0A851HT31</accession>
<organism evidence="1 2">
    <name type="scientific">Marinobacter adhaerens</name>
    <dbReference type="NCBI Taxonomy" id="1033846"/>
    <lineage>
        <taxon>Bacteria</taxon>
        <taxon>Pseudomonadati</taxon>
        <taxon>Pseudomonadota</taxon>
        <taxon>Gammaproteobacteria</taxon>
        <taxon>Pseudomonadales</taxon>
        <taxon>Marinobacteraceae</taxon>
        <taxon>Marinobacter</taxon>
    </lineage>
</organism>
<evidence type="ECO:0000313" key="2">
    <source>
        <dbReference type="Proteomes" id="UP000536442"/>
    </source>
</evidence>
<reference evidence="1 2" key="1">
    <citation type="submission" date="2020-03" db="EMBL/GenBank/DDBJ databases">
        <title>Metagenomic, metatranscriptomic, and metabolomic analyses revealed the key microbes and metabolic features during the fermentation of ganjang, Korean traditional soy sauce.</title>
        <authorList>
            <person name="Chun B.H."/>
            <person name="Jeon C.O."/>
        </authorList>
    </citation>
    <scope>NUCLEOTIDE SEQUENCE [LARGE SCALE GENOMIC DNA]</scope>
    <source>
        <strain evidence="1 2">KG14</strain>
    </source>
</reference>
<keyword evidence="2" id="KW-1185">Reference proteome</keyword>
<sequence>MMPTITGSNIHAPMVMIAEKGAHSILAPS</sequence>
<dbReference type="Proteomes" id="UP000536442">
    <property type="component" value="Unassembled WGS sequence"/>
</dbReference>
<dbReference type="EMBL" id="JABEVQ010000002">
    <property type="protein sequence ID" value="NWN90646.1"/>
    <property type="molecule type" value="Genomic_DNA"/>
</dbReference>
<name>A0A851HT31_9GAMM</name>
<comment type="caution">
    <text evidence="1">The sequence shown here is derived from an EMBL/GenBank/DDBJ whole genome shotgun (WGS) entry which is preliminary data.</text>
</comment>
<protein>
    <submittedName>
        <fullName evidence="1">Uncharacterized protein</fullName>
    </submittedName>
</protein>
<evidence type="ECO:0000313" key="1">
    <source>
        <dbReference type="EMBL" id="NWN90646.1"/>
    </source>
</evidence>
<gene>
    <name evidence="1" type="ORF">HLV39_03915</name>
</gene>